<name>A9WJV7_CHLAA</name>
<dbReference type="HOGENOM" id="CLU_674000_0_0_0"/>
<evidence type="ECO:0008006" key="5">
    <source>
        <dbReference type="Google" id="ProtNLM"/>
    </source>
</evidence>
<accession>A9WJV7</accession>
<evidence type="ECO:0000313" key="4">
    <source>
        <dbReference type="Proteomes" id="UP000002008"/>
    </source>
</evidence>
<organism evidence="3 4">
    <name type="scientific">Chloroflexus aurantiacus (strain ATCC 29366 / DSM 635 / J-10-fl)</name>
    <dbReference type="NCBI Taxonomy" id="324602"/>
    <lineage>
        <taxon>Bacteria</taxon>
        <taxon>Bacillati</taxon>
        <taxon>Chloroflexota</taxon>
        <taxon>Chloroflexia</taxon>
        <taxon>Chloroflexales</taxon>
        <taxon>Chloroflexineae</taxon>
        <taxon>Chloroflexaceae</taxon>
        <taxon>Chloroflexus</taxon>
    </lineage>
</organism>
<keyword evidence="4" id="KW-1185">Reference proteome</keyword>
<proteinExistence type="inferred from homology"/>
<dbReference type="Gene3D" id="2.120.10.30">
    <property type="entry name" value="TolB, C-terminal domain"/>
    <property type="match status" value="2"/>
</dbReference>
<dbReference type="PANTHER" id="PTHR36842">
    <property type="entry name" value="PROTEIN TOLB HOMOLOG"/>
    <property type="match status" value="1"/>
</dbReference>
<evidence type="ECO:0000256" key="1">
    <source>
        <dbReference type="ARBA" id="ARBA00009820"/>
    </source>
</evidence>
<dbReference type="PATRIC" id="fig|324602.8.peg.3816"/>
<dbReference type="PANTHER" id="PTHR36842:SF1">
    <property type="entry name" value="PROTEIN TOLB"/>
    <property type="match status" value="1"/>
</dbReference>
<keyword evidence="2" id="KW-0812">Transmembrane</keyword>
<sequence length="421" mass="45770">MAARRILLTIIGLLSVVILIGSLSAGVVAFLLITNRPVDQKLLVLGPNRRLAIVDRQGVAQVLAEDASPELFRYPALAPDGSRVAYISQQGNTSVLRVIHLQSGTRTELYRSTTNPPLYMVWSPDGRYLSFLSNRGVGGLGVHIVPSDGSRDAELISVSPSSLYVAWQPNSSSLLVHIGGSIFEDGRVITVQPGRQQPLHEVTDPGFFQVPAWSVDGESFFYVAQPPIEGPPTVDKVESVLTRVKVGEMQPQVLAREPMAAIIFGRSPQSDEIAYTTVGPDGFGPLKLVALDGSVRTLSAADDDVVAFFWSPDGQQIAYLTPAGRSDSGLTQLRWQLVGREGNNPRTLTTFTPSQEFLAQINFFDAYALSFDLWSSDGHALVYGTNDGVYVFDIRRGTAVRRSDGVLGMWIGGREEVGDRR</sequence>
<dbReference type="EnsemblBacteria" id="ABY36573">
    <property type="protein sequence ID" value="ABY36573"/>
    <property type="gene ID" value="Caur_3388"/>
</dbReference>
<comment type="similarity">
    <text evidence="1">Belongs to the TolB family.</text>
</comment>
<protein>
    <recommendedName>
        <fullName evidence="5">WD40 domain protein beta Propeller</fullName>
    </recommendedName>
</protein>
<dbReference type="STRING" id="324602.Caur_3388"/>
<keyword evidence="2" id="KW-1133">Transmembrane helix</keyword>
<gene>
    <name evidence="3" type="ordered locus">Caur_3388</name>
</gene>
<dbReference type="RefSeq" id="WP_012259226.1">
    <property type="nucleotide sequence ID" value="NC_010175.1"/>
</dbReference>
<keyword evidence="2" id="KW-0472">Membrane</keyword>
<dbReference type="eggNOG" id="COG0823">
    <property type="taxonomic scope" value="Bacteria"/>
</dbReference>
<dbReference type="Pfam" id="PF07676">
    <property type="entry name" value="PD40"/>
    <property type="match status" value="3"/>
</dbReference>
<evidence type="ECO:0000313" key="3">
    <source>
        <dbReference type="EMBL" id="ABY36573.1"/>
    </source>
</evidence>
<dbReference type="Proteomes" id="UP000002008">
    <property type="component" value="Chromosome"/>
</dbReference>
<feature type="transmembrane region" description="Helical" evidence="2">
    <location>
        <begin position="7"/>
        <end position="33"/>
    </location>
</feature>
<dbReference type="InterPro" id="IPR011659">
    <property type="entry name" value="WD40"/>
</dbReference>
<dbReference type="KEGG" id="cau:Caur_3388"/>
<reference evidence="4" key="1">
    <citation type="journal article" date="2011" name="BMC Genomics">
        <title>Complete genome sequence of the filamentous anoxygenic phototrophic bacterium Chloroflexus aurantiacus.</title>
        <authorList>
            <person name="Tang K.H."/>
            <person name="Barry K."/>
            <person name="Chertkov O."/>
            <person name="Dalin E."/>
            <person name="Han C.S."/>
            <person name="Hauser L.J."/>
            <person name="Honchak B.M."/>
            <person name="Karbach L.E."/>
            <person name="Land M.L."/>
            <person name="Lapidus A."/>
            <person name="Larimer F.W."/>
            <person name="Mikhailova N."/>
            <person name="Pitluck S."/>
            <person name="Pierson B.K."/>
            <person name="Blankenship R.E."/>
        </authorList>
    </citation>
    <scope>NUCLEOTIDE SEQUENCE [LARGE SCALE GENOMIC DNA]</scope>
    <source>
        <strain evidence="4">ATCC 29366 / DSM 635 / J-10-fl</strain>
    </source>
</reference>
<dbReference type="InterPro" id="IPR011042">
    <property type="entry name" value="6-blade_b-propeller_TolB-like"/>
</dbReference>
<dbReference type="EMBL" id="CP000909">
    <property type="protein sequence ID" value="ABY36573.1"/>
    <property type="molecule type" value="Genomic_DNA"/>
</dbReference>
<dbReference type="InParanoid" id="A9WJV7"/>
<evidence type="ECO:0000256" key="2">
    <source>
        <dbReference type="SAM" id="Phobius"/>
    </source>
</evidence>
<dbReference type="SUPFAM" id="SSF82171">
    <property type="entry name" value="DPP6 N-terminal domain-like"/>
    <property type="match status" value="1"/>
</dbReference>
<dbReference type="AlphaFoldDB" id="A9WJV7"/>